<evidence type="ECO:0000313" key="4">
    <source>
        <dbReference type="Proteomes" id="UP000799421"/>
    </source>
</evidence>
<feature type="compositionally biased region" description="Polar residues" evidence="1">
    <location>
        <begin position="141"/>
        <end position="151"/>
    </location>
</feature>
<keyword evidence="2" id="KW-0812">Transmembrane</keyword>
<keyword evidence="2" id="KW-0472">Membrane</keyword>
<proteinExistence type="predicted"/>
<feature type="compositionally biased region" description="Pro residues" evidence="1">
    <location>
        <begin position="189"/>
        <end position="205"/>
    </location>
</feature>
<feature type="transmembrane region" description="Helical" evidence="2">
    <location>
        <begin position="29"/>
        <end position="53"/>
    </location>
</feature>
<reference evidence="3" key="1">
    <citation type="journal article" date="2020" name="Stud. Mycol.">
        <title>101 Dothideomycetes genomes: a test case for predicting lifestyles and emergence of pathogens.</title>
        <authorList>
            <person name="Haridas S."/>
            <person name="Albert R."/>
            <person name="Binder M."/>
            <person name="Bloem J."/>
            <person name="Labutti K."/>
            <person name="Salamov A."/>
            <person name="Andreopoulos B."/>
            <person name="Baker S."/>
            <person name="Barry K."/>
            <person name="Bills G."/>
            <person name="Bluhm B."/>
            <person name="Cannon C."/>
            <person name="Castanera R."/>
            <person name="Culley D."/>
            <person name="Daum C."/>
            <person name="Ezra D."/>
            <person name="Gonzalez J."/>
            <person name="Henrissat B."/>
            <person name="Kuo A."/>
            <person name="Liang C."/>
            <person name="Lipzen A."/>
            <person name="Lutzoni F."/>
            <person name="Magnuson J."/>
            <person name="Mondo S."/>
            <person name="Nolan M."/>
            <person name="Ohm R."/>
            <person name="Pangilinan J."/>
            <person name="Park H.-J."/>
            <person name="Ramirez L."/>
            <person name="Alfaro M."/>
            <person name="Sun H."/>
            <person name="Tritt A."/>
            <person name="Yoshinaga Y."/>
            <person name="Zwiers L.-H."/>
            <person name="Turgeon B."/>
            <person name="Goodwin S."/>
            <person name="Spatafora J."/>
            <person name="Crous P."/>
            <person name="Grigoriev I."/>
        </authorList>
    </citation>
    <scope>NUCLEOTIDE SEQUENCE</scope>
    <source>
        <strain evidence="3">CBS 480.64</strain>
    </source>
</reference>
<gene>
    <name evidence="3" type="ORF">K470DRAFT_260545</name>
</gene>
<feature type="compositionally biased region" description="Polar residues" evidence="1">
    <location>
        <begin position="81"/>
        <end position="106"/>
    </location>
</feature>
<evidence type="ECO:0000256" key="2">
    <source>
        <dbReference type="SAM" id="Phobius"/>
    </source>
</evidence>
<keyword evidence="2" id="KW-1133">Transmembrane helix</keyword>
<dbReference type="AlphaFoldDB" id="A0A6A7BR83"/>
<dbReference type="Proteomes" id="UP000799421">
    <property type="component" value="Unassembled WGS sequence"/>
</dbReference>
<feature type="compositionally biased region" description="Basic and acidic residues" evidence="1">
    <location>
        <begin position="65"/>
        <end position="78"/>
    </location>
</feature>
<protein>
    <submittedName>
        <fullName evidence="3">Uncharacterized protein</fullName>
    </submittedName>
</protein>
<sequence>MPLSTHNLGSKVKRTPAWNHCMDKSYCKWLALVSILVACLIVLGMIICLSLALSNGKWECRSTKRNRENRLNRSKADSEASPFSNPTGQSDAASSQGRYATSSPSPSAMGLLQRGNDAQGQIATPSPALDPQRQYAPSPIPTTQVPFQSQYAAPPLGPIHDQHAPPSPSPSPITFQGPNTPVPFQVHYTPPPPVEQHTYPPPHAL</sequence>
<organism evidence="3 4">
    <name type="scientific">Piedraia hortae CBS 480.64</name>
    <dbReference type="NCBI Taxonomy" id="1314780"/>
    <lineage>
        <taxon>Eukaryota</taxon>
        <taxon>Fungi</taxon>
        <taxon>Dikarya</taxon>
        <taxon>Ascomycota</taxon>
        <taxon>Pezizomycotina</taxon>
        <taxon>Dothideomycetes</taxon>
        <taxon>Dothideomycetidae</taxon>
        <taxon>Capnodiales</taxon>
        <taxon>Piedraiaceae</taxon>
        <taxon>Piedraia</taxon>
    </lineage>
</organism>
<name>A0A6A7BR83_9PEZI</name>
<evidence type="ECO:0000256" key="1">
    <source>
        <dbReference type="SAM" id="MobiDB-lite"/>
    </source>
</evidence>
<evidence type="ECO:0000313" key="3">
    <source>
        <dbReference type="EMBL" id="KAF2857720.1"/>
    </source>
</evidence>
<dbReference type="EMBL" id="MU006030">
    <property type="protein sequence ID" value="KAF2857720.1"/>
    <property type="molecule type" value="Genomic_DNA"/>
</dbReference>
<feature type="region of interest" description="Disordered" evidence="1">
    <location>
        <begin position="65"/>
        <end position="205"/>
    </location>
</feature>
<accession>A0A6A7BR83</accession>
<keyword evidence="4" id="KW-1185">Reference proteome</keyword>
<dbReference type="OrthoDB" id="5401332at2759"/>